<comment type="subcellular location">
    <subcellularLocation>
        <location evidence="1 14">Cell membrane</location>
        <topology evidence="1 14">Multi-pass membrane protein</topology>
    </subcellularLocation>
</comment>
<dbReference type="HAMAP" id="MF_01396">
    <property type="entry name" value="ATP_synth_c_bact"/>
    <property type="match status" value="1"/>
</dbReference>
<evidence type="ECO:0000256" key="14">
    <source>
        <dbReference type="HAMAP-Rule" id="MF_01396"/>
    </source>
</evidence>
<evidence type="ECO:0000256" key="10">
    <source>
        <dbReference type="ARBA" id="ARBA00023121"/>
    </source>
</evidence>
<evidence type="ECO:0000256" key="7">
    <source>
        <dbReference type="ARBA" id="ARBA00022781"/>
    </source>
</evidence>
<reference evidence="16 17" key="1">
    <citation type="submission" date="2017-12" db="EMBL/GenBank/DDBJ databases">
        <title>Phylogenetic diversity of female urinary microbiome.</title>
        <authorList>
            <person name="Thomas-White K."/>
            <person name="Wolfe A.J."/>
        </authorList>
    </citation>
    <scope>NUCLEOTIDE SEQUENCE [LARGE SCALE GENOMIC DNA]</scope>
    <source>
        <strain evidence="16 17">UMB0250</strain>
    </source>
</reference>
<feature type="transmembrane region" description="Helical" evidence="14">
    <location>
        <begin position="47"/>
        <end position="68"/>
    </location>
</feature>
<keyword evidence="9 14" id="KW-0406">Ion transport</keyword>
<evidence type="ECO:0000256" key="11">
    <source>
        <dbReference type="ARBA" id="ARBA00023136"/>
    </source>
</evidence>
<comment type="caution">
    <text evidence="16">The sequence shown here is derived from an EMBL/GenBank/DDBJ whole genome shotgun (WGS) entry which is preliminary data.</text>
</comment>
<dbReference type="CDD" id="cd18121">
    <property type="entry name" value="ATP-synt_Fo_c"/>
    <property type="match status" value="1"/>
</dbReference>
<dbReference type="NCBIfam" id="TIGR01260">
    <property type="entry name" value="ATP_synt_c"/>
    <property type="match status" value="1"/>
</dbReference>
<evidence type="ECO:0000259" key="15">
    <source>
        <dbReference type="Pfam" id="PF00137"/>
    </source>
</evidence>
<comment type="function">
    <text evidence="14">Key component of the F(0) channel; it plays a direct role in translocation across the membrane. A homomeric c-ring of between 10-14 subunits forms the central stalk rotor element with the F(1) delta and epsilon subunits.</text>
</comment>
<dbReference type="GO" id="GO:0045259">
    <property type="term" value="C:proton-transporting ATP synthase complex"/>
    <property type="evidence" value="ECO:0007669"/>
    <property type="project" value="UniProtKB-KW"/>
</dbReference>
<dbReference type="AlphaFoldDB" id="A0A2I1I6Y4"/>
<evidence type="ECO:0000256" key="2">
    <source>
        <dbReference type="ARBA" id="ARBA00006704"/>
    </source>
</evidence>
<comment type="function">
    <text evidence="13 14">F(1)F(0) ATP synthase produces ATP from ADP in the presence of a proton or sodium gradient. F-type ATPases consist of two structural domains, F(1) containing the extramembraneous catalytic core and F(0) containing the membrane proton channel, linked together by a central stalk and a peripheral stalk. During catalysis, ATP synthesis in the catalytic domain of F(1) is coupled via a rotary mechanism of the central stalk subunits to proton translocation.</text>
</comment>
<dbReference type="GO" id="GO:0008289">
    <property type="term" value="F:lipid binding"/>
    <property type="evidence" value="ECO:0007669"/>
    <property type="project" value="UniProtKB-KW"/>
</dbReference>
<dbReference type="InterPro" id="IPR005953">
    <property type="entry name" value="ATP_synth_csu_bac/chlpt"/>
</dbReference>
<dbReference type="RefSeq" id="WP_101627402.1">
    <property type="nucleotide sequence ID" value="NZ_JADMZU010000006.1"/>
</dbReference>
<dbReference type="PROSITE" id="PS00605">
    <property type="entry name" value="ATPASE_C"/>
    <property type="match status" value="1"/>
</dbReference>
<dbReference type="GO" id="GO:0046933">
    <property type="term" value="F:proton-transporting ATP synthase activity, rotational mechanism"/>
    <property type="evidence" value="ECO:0007669"/>
    <property type="project" value="UniProtKB-UniRule"/>
</dbReference>
<dbReference type="Gene3D" id="1.20.20.10">
    <property type="entry name" value="F1F0 ATP synthase subunit C"/>
    <property type="match status" value="1"/>
</dbReference>
<dbReference type="SUPFAM" id="SSF81333">
    <property type="entry name" value="F1F0 ATP synthase subunit C"/>
    <property type="match status" value="1"/>
</dbReference>
<dbReference type="GO" id="GO:0005886">
    <property type="term" value="C:plasma membrane"/>
    <property type="evidence" value="ECO:0007669"/>
    <property type="project" value="UniProtKB-SubCell"/>
</dbReference>
<feature type="domain" description="V-ATPase proteolipid subunit C-like" evidence="15">
    <location>
        <begin position="7"/>
        <end position="66"/>
    </location>
</feature>
<evidence type="ECO:0000256" key="1">
    <source>
        <dbReference type="ARBA" id="ARBA00004651"/>
    </source>
</evidence>
<evidence type="ECO:0000256" key="12">
    <source>
        <dbReference type="ARBA" id="ARBA00023310"/>
    </source>
</evidence>
<feature type="transmembrane region" description="Helical" evidence="14">
    <location>
        <begin position="6"/>
        <end position="26"/>
    </location>
</feature>
<dbReference type="PRINTS" id="PR00124">
    <property type="entry name" value="ATPASEC"/>
</dbReference>
<comment type="similarity">
    <text evidence="2 14">Belongs to the ATPase C chain family.</text>
</comment>
<sequence length="69" mass="7084">MTTAAFAYIGYGLATLGPAIGIGFLVGKTQESTARQPEVGGRLFTNMIIGAGMVEALGLIGFVLPLIVK</sequence>
<keyword evidence="8 14" id="KW-1133">Transmembrane helix</keyword>
<dbReference type="InterPro" id="IPR002379">
    <property type="entry name" value="ATPase_proteolipid_c-like_dom"/>
</dbReference>
<dbReference type="EMBL" id="PKKJ01000001">
    <property type="protein sequence ID" value="PKY66897.1"/>
    <property type="molecule type" value="Genomic_DNA"/>
</dbReference>
<feature type="site" description="Reversibly protonated during proton transport" evidence="14">
    <location>
        <position position="55"/>
    </location>
</feature>
<keyword evidence="11 14" id="KW-0472">Membrane</keyword>
<dbReference type="InterPro" id="IPR038662">
    <property type="entry name" value="ATP_synth_F0_csu_sf"/>
</dbReference>
<keyword evidence="4 14" id="KW-1003">Cell membrane</keyword>
<organism evidence="16 17">
    <name type="scientific">Schaalia turicensis</name>
    <dbReference type="NCBI Taxonomy" id="131111"/>
    <lineage>
        <taxon>Bacteria</taxon>
        <taxon>Bacillati</taxon>
        <taxon>Actinomycetota</taxon>
        <taxon>Actinomycetes</taxon>
        <taxon>Actinomycetales</taxon>
        <taxon>Actinomycetaceae</taxon>
        <taxon>Schaalia</taxon>
    </lineage>
</organism>
<dbReference type="GO" id="GO:0033177">
    <property type="term" value="C:proton-transporting two-sector ATPase complex, proton-transporting domain"/>
    <property type="evidence" value="ECO:0007669"/>
    <property type="project" value="InterPro"/>
</dbReference>
<keyword evidence="5 14" id="KW-0138">CF(0)</keyword>
<dbReference type="Pfam" id="PF00137">
    <property type="entry name" value="ATP-synt_C"/>
    <property type="match status" value="1"/>
</dbReference>
<evidence type="ECO:0000313" key="16">
    <source>
        <dbReference type="EMBL" id="PKY66897.1"/>
    </source>
</evidence>
<protein>
    <recommendedName>
        <fullName evidence="14">ATP synthase subunit c</fullName>
    </recommendedName>
    <alternativeName>
        <fullName evidence="14">ATP synthase F(0) sector subunit c</fullName>
    </alternativeName>
    <alternativeName>
        <fullName evidence="14">F-type ATPase subunit c</fullName>
        <shortName evidence="14">F-ATPase subunit c</shortName>
    </alternativeName>
    <alternativeName>
        <fullName evidence="14">Lipid-binding protein</fullName>
    </alternativeName>
</protein>
<dbReference type="InterPro" id="IPR000454">
    <property type="entry name" value="ATP_synth_F0_csu"/>
</dbReference>
<keyword evidence="10 14" id="KW-0446">Lipid-binding</keyword>
<name>A0A2I1I6Y4_9ACTO</name>
<evidence type="ECO:0000256" key="3">
    <source>
        <dbReference type="ARBA" id="ARBA00022448"/>
    </source>
</evidence>
<dbReference type="OrthoDB" id="3183855at2"/>
<evidence type="ECO:0000256" key="6">
    <source>
        <dbReference type="ARBA" id="ARBA00022692"/>
    </source>
</evidence>
<evidence type="ECO:0000256" key="5">
    <source>
        <dbReference type="ARBA" id="ARBA00022547"/>
    </source>
</evidence>
<evidence type="ECO:0000256" key="8">
    <source>
        <dbReference type="ARBA" id="ARBA00022989"/>
    </source>
</evidence>
<dbReference type="FunFam" id="1.20.20.10:FF:000002">
    <property type="entry name" value="ATP synthase subunit c"/>
    <property type="match status" value="1"/>
</dbReference>
<evidence type="ECO:0000256" key="4">
    <source>
        <dbReference type="ARBA" id="ARBA00022475"/>
    </source>
</evidence>
<keyword evidence="7 14" id="KW-0375">Hydrogen ion transport</keyword>
<dbReference type="InterPro" id="IPR020537">
    <property type="entry name" value="ATP_synth_F0_csu_DDCD_BS"/>
</dbReference>
<evidence type="ECO:0000256" key="9">
    <source>
        <dbReference type="ARBA" id="ARBA00023065"/>
    </source>
</evidence>
<dbReference type="InterPro" id="IPR035921">
    <property type="entry name" value="F/V-ATP_Csub_sf"/>
</dbReference>
<evidence type="ECO:0000313" key="17">
    <source>
        <dbReference type="Proteomes" id="UP000234545"/>
    </source>
</evidence>
<keyword evidence="3 14" id="KW-0813">Transport</keyword>
<gene>
    <name evidence="14 16" type="primary">atpE</name>
    <name evidence="16" type="ORF">CYJ25_01270</name>
</gene>
<keyword evidence="12 14" id="KW-0066">ATP synthesis</keyword>
<keyword evidence="6 14" id="KW-0812">Transmembrane</keyword>
<proteinExistence type="inferred from homology"/>
<accession>A0A2I1I6Y4</accession>
<dbReference type="Proteomes" id="UP000234545">
    <property type="component" value="Unassembled WGS sequence"/>
</dbReference>
<evidence type="ECO:0000256" key="13">
    <source>
        <dbReference type="ARBA" id="ARBA00025198"/>
    </source>
</evidence>